<dbReference type="Pfam" id="PF03462">
    <property type="entry name" value="PCRF"/>
    <property type="match status" value="1"/>
</dbReference>
<dbReference type="SMART" id="SM00937">
    <property type="entry name" value="PCRF"/>
    <property type="match status" value="1"/>
</dbReference>
<protein>
    <recommendedName>
        <fullName evidence="4">Peptide chain release factor 2</fullName>
    </recommendedName>
</protein>
<reference evidence="6 7" key="2">
    <citation type="submission" date="2018-10" db="EMBL/GenBank/DDBJ databases">
        <title>Draft genome sequence of Candidatus Sulcia muelleri from Kolla paulula, a vector of Xylella fastidiosa causing Pierces disease of grapevine in Taiwan.</title>
        <authorList>
            <person name="Shih H.-T."/>
        </authorList>
    </citation>
    <scope>NUCLEOTIDE SEQUENCE [LARGE SCALE GENOMIC DNA]</scope>
    <source>
        <strain evidence="6 7">KPTW1</strain>
    </source>
</reference>
<dbReference type="GO" id="GO:0005737">
    <property type="term" value="C:cytoplasm"/>
    <property type="evidence" value="ECO:0007669"/>
    <property type="project" value="InterPro"/>
</dbReference>
<keyword evidence="3" id="KW-0648">Protein biosynthesis</keyword>
<organism evidence="6 7">
    <name type="scientific">Candidatus Karelsulcia muelleri</name>
    <dbReference type="NCBI Taxonomy" id="336810"/>
    <lineage>
        <taxon>Bacteria</taxon>
        <taxon>Pseudomonadati</taxon>
        <taxon>Bacteroidota</taxon>
        <taxon>Flavobacteriia</taxon>
        <taxon>Flavobacteriales</taxon>
        <taxon>Candidatus Karelsulcia</taxon>
    </lineage>
</organism>
<dbReference type="InterPro" id="IPR000352">
    <property type="entry name" value="Pep_chain_release_fac_I"/>
</dbReference>
<sequence>MVTKSKIDQISIKLKEIYYSLNIEQKYLSRLEKESHNFWKKIKKSNTLMKFFLNKKQILNYFYSIKVLLNELKILLEFFPYGEVTELEIDFISNKIEKFFSKIEFTKFFFGKEDNLNAVLQISAGAGGTESCDWTSMLYRMYIMWAEKHNFKIKKINSLQGDIIGLRSITFIVKGLSPFGYLKGENGVHRLVRISPFDNSKRHTSFASVYIDPLIDDDINIKINTSDISWNTFRSRGSGGQNVNKVESGVRLHHHPTNIIIENSETKSQFNNKIKALKLLKSRLFYIEKKSKNTTCNKLKKKIEWSSQIRNYIMHPYKLVKDLRTGYETSDIESVLNGEIDIFLKKNLLLLN</sequence>
<evidence type="ECO:0000313" key="7">
    <source>
        <dbReference type="Proteomes" id="UP000265496"/>
    </source>
</evidence>
<dbReference type="Proteomes" id="UP000265496">
    <property type="component" value="Unassembled WGS sequence"/>
</dbReference>
<keyword evidence="2" id="KW-0488">Methylation</keyword>
<feature type="domain" description="Prokaryotic-type class I peptide chain release factors" evidence="5">
    <location>
        <begin position="234"/>
        <end position="250"/>
    </location>
</feature>
<comment type="caution">
    <text evidence="6">The sequence shown here is derived from an EMBL/GenBank/DDBJ whole genome shotgun (WGS) entry which is preliminary data.</text>
</comment>
<dbReference type="PANTHER" id="PTHR43116:SF3">
    <property type="entry name" value="CLASS I PEPTIDE CHAIN RELEASE FACTOR"/>
    <property type="match status" value="1"/>
</dbReference>
<evidence type="ECO:0000256" key="1">
    <source>
        <dbReference type="ARBA" id="ARBA00010835"/>
    </source>
</evidence>
<dbReference type="NCBIfam" id="TIGR00020">
    <property type="entry name" value="prfB"/>
    <property type="match status" value="1"/>
</dbReference>
<dbReference type="SUPFAM" id="SSF75620">
    <property type="entry name" value="Release factor"/>
    <property type="match status" value="1"/>
</dbReference>
<dbReference type="EMBL" id="QWZP01000004">
    <property type="protein sequence ID" value="RIU86072.1"/>
    <property type="molecule type" value="Genomic_DNA"/>
</dbReference>
<dbReference type="Gene3D" id="3.30.70.1660">
    <property type="match status" value="1"/>
</dbReference>
<gene>
    <name evidence="6" type="ORF">D2A33_00885</name>
</gene>
<dbReference type="InterPro" id="IPR004374">
    <property type="entry name" value="PrfB"/>
</dbReference>
<reference evidence="7" key="1">
    <citation type="submission" date="2018-08" db="EMBL/GenBank/DDBJ databases">
        <authorList>
            <person name="Dai Z."/>
        </authorList>
    </citation>
    <scope>NUCLEOTIDE SEQUENCE [LARGE SCALE GENOMIC DNA]</scope>
    <source>
        <strain evidence="7">KPTW1</strain>
    </source>
</reference>
<dbReference type="InterPro" id="IPR005139">
    <property type="entry name" value="PCRF"/>
</dbReference>
<accession>A0A3A1MK24</accession>
<name>A0A3A1MK24_9FLAO</name>
<dbReference type="PROSITE" id="PS00745">
    <property type="entry name" value="RF_PROK_I"/>
    <property type="match status" value="1"/>
</dbReference>
<dbReference type="InterPro" id="IPR045853">
    <property type="entry name" value="Pep_chain_release_fac_I_sf"/>
</dbReference>
<dbReference type="Pfam" id="PF00472">
    <property type="entry name" value="RF-1"/>
    <property type="match status" value="1"/>
</dbReference>
<comment type="similarity">
    <text evidence="1">Belongs to the prokaryotic/mitochondrial release factor family.</text>
</comment>
<evidence type="ECO:0000256" key="4">
    <source>
        <dbReference type="NCBIfam" id="TIGR00020"/>
    </source>
</evidence>
<evidence type="ECO:0000313" key="6">
    <source>
        <dbReference type="EMBL" id="RIU86072.1"/>
    </source>
</evidence>
<dbReference type="Gene3D" id="3.30.160.20">
    <property type="match status" value="1"/>
</dbReference>
<dbReference type="AlphaFoldDB" id="A0A3A1MK24"/>
<proteinExistence type="inferred from homology"/>
<dbReference type="GO" id="GO:0016149">
    <property type="term" value="F:translation release factor activity, codon specific"/>
    <property type="evidence" value="ECO:0007669"/>
    <property type="project" value="InterPro"/>
</dbReference>
<evidence type="ECO:0000259" key="5">
    <source>
        <dbReference type="PROSITE" id="PS00745"/>
    </source>
</evidence>
<evidence type="ECO:0000256" key="2">
    <source>
        <dbReference type="ARBA" id="ARBA00022481"/>
    </source>
</evidence>
<evidence type="ECO:0000256" key="3">
    <source>
        <dbReference type="ARBA" id="ARBA00022917"/>
    </source>
</evidence>
<dbReference type="RefSeq" id="WP_158366123.1">
    <property type="nucleotide sequence ID" value="NZ_QWZP01000004.1"/>
</dbReference>
<dbReference type="PANTHER" id="PTHR43116">
    <property type="entry name" value="PEPTIDE CHAIN RELEASE FACTOR 2"/>
    <property type="match status" value="1"/>
</dbReference>